<reference evidence="1" key="1">
    <citation type="journal article" date="2014" name="Front. Microbiol.">
        <title>High frequency of phylogenetically diverse reductive dehalogenase-homologous genes in deep subseafloor sedimentary metagenomes.</title>
        <authorList>
            <person name="Kawai M."/>
            <person name="Futagami T."/>
            <person name="Toyoda A."/>
            <person name="Takaki Y."/>
            <person name="Nishi S."/>
            <person name="Hori S."/>
            <person name="Arai W."/>
            <person name="Tsubouchi T."/>
            <person name="Morono Y."/>
            <person name="Uchiyama I."/>
            <person name="Ito T."/>
            <person name="Fujiyama A."/>
            <person name="Inagaki F."/>
            <person name="Takami H."/>
        </authorList>
    </citation>
    <scope>NUCLEOTIDE SEQUENCE</scope>
    <source>
        <strain evidence="1">Expedition CK06-06</strain>
    </source>
</reference>
<sequence length="123" mass="14356">MIKRIDIGSLRFTFSFSPVFTVTGVNSYVGDNLHILMWDFDDVTLEQVKDALKVVQTRYLLSDIHIAKTRETGGYHGFCFTTHEWRRTVEILAATNHIDMKYLKWCLFRGRLTLRLTSKSGYM</sequence>
<dbReference type="AlphaFoldDB" id="X1FPF1"/>
<name>X1FPF1_9ZZZZ</name>
<comment type="caution">
    <text evidence="1">The sequence shown here is derived from an EMBL/GenBank/DDBJ whole genome shotgun (WGS) entry which is preliminary data.</text>
</comment>
<dbReference type="EMBL" id="BARU01007675">
    <property type="protein sequence ID" value="GAH46862.1"/>
    <property type="molecule type" value="Genomic_DNA"/>
</dbReference>
<organism evidence="1">
    <name type="scientific">marine sediment metagenome</name>
    <dbReference type="NCBI Taxonomy" id="412755"/>
    <lineage>
        <taxon>unclassified sequences</taxon>
        <taxon>metagenomes</taxon>
        <taxon>ecological metagenomes</taxon>
    </lineage>
</organism>
<proteinExistence type="predicted"/>
<protein>
    <submittedName>
        <fullName evidence="1">Uncharacterized protein</fullName>
    </submittedName>
</protein>
<evidence type="ECO:0000313" key="1">
    <source>
        <dbReference type="EMBL" id="GAH46862.1"/>
    </source>
</evidence>
<gene>
    <name evidence="1" type="ORF">S03H2_15123</name>
</gene>
<accession>X1FPF1</accession>